<sequence>MDLSTVAIDVKQYPDQSTFQSFINKIKYHNLFEVKLQMTSSTNEADKITKTLDISNESSLPSLTYSDFLSDDNTQSTITKCNKLNRSKSLRSALRVSSKTDLRRQKSVHFADSFGLDLVHKNYYEEDDLSVELQRFGETFSSLSTKITKRSRNVMLKLAKFQERTDAEINYLTRIQSVCLQRVKFVDTNIVGTINVLNIAYEKQVYVRYTTDNWRTYIETAGRYESSGLEDGTIDKFTFIISLPIDLPIGAICEFCIRYMVSGTMYWDNSQGANYIVQAVKKIPMELKSSAKSFRSSDNIFNQKIMNDY</sequence>
<accession>A0A8J2MM59</accession>
<comment type="caution">
    <text evidence="2">The sequence shown here is derived from an EMBL/GenBank/DDBJ whole genome shotgun (WGS) entry which is preliminary data.</text>
</comment>
<dbReference type="Pfam" id="PF03370">
    <property type="entry name" value="CBM_21"/>
    <property type="match status" value="1"/>
</dbReference>
<dbReference type="PROSITE" id="PS51159">
    <property type="entry name" value="CBM21"/>
    <property type="match status" value="1"/>
</dbReference>
<feature type="domain" description="CBM21" evidence="1">
    <location>
        <begin position="170"/>
        <end position="278"/>
    </location>
</feature>
<dbReference type="Gene3D" id="2.60.40.2440">
    <property type="entry name" value="Carbohydrate binding type-21 domain"/>
    <property type="match status" value="1"/>
</dbReference>
<protein>
    <recommendedName>
        <fullName evidence="1">CBM21 domain-containing protein</fullName>
    </recommendedName>
</protein>
<dbReference type="GO" id="GO:2001069">
    <property type="term" value="F:glycogen binding"/>
    <property type="evidence" value="ECO:0007669"/>
    <property type="project" value="TreeGrafter"/>
</dbReference>
<reference evidence="2" key="1">
    <citation type="submission" date="2021-09" db="EMBL/GenBank/DDBJ databases">
        <authorList>
            <consortium name="Pathogen Informatics"/>
        </authorList>
    </citation>
    <scope>NUCLEOTIDE SEQUENCE</scope>
</reference>
<evidence type="ECO:0000313" key="3">
    <source>
        <dbReference type="Proteomes" id="UP000746747"/>
    </source>
</evidence>
<dbReference type="GO" id="GO:0005979">
    <property type="term" value="P:regulation of glycogen biosynthetic process"/>
    <property type="evidence" value="ECO:0007669"/>
    <property type="project" value="TreeGrafter"/>
</dbReference>
<keyword evidence="3" id="KW-1185">Reference proteome</keyword>
<gene>
    <name evidence="2" type="ORF">CJOHNSTONI_LOCUS3626</name>
</gene>
<name>A0A8J2MM59_9BILA</name>
<dbReference type="InterPro" id="IPR038175">
    <property type="entry name" value="CBM21_dom_sf"/>
</dbReference>
<evidence type="ECO:0000259" key="1">
    <source>
        <dbReference type="PROSITE" id="PS51159"/>
    </source>
</evidence>
<dbReference type="OrthoDB" id="1881at2759"/>
<dbReference type="PANTHER" id="PTHR12307:SF53">
    <property type="entry name" value="PROTEIN PHOSPHATASE 1 REGULATORY SUBUNIT"/>
    <property type="match status" value="1"/>
</dbReference>
<dbReference type="GO" id="GO:0008157">
    <property type="term" value="F:protein phosphatase 1 binding"/>
    <property type="evidence" value="ECO:0007669"/>
    <property type="project" value="TreeGrafter"/>
</dbReference>
<dbReference type="Proteomes" id="UP000746747">
    <property type="component" value="Unassembled WGS sequence"/>
</dbReference>
<dbReference type="PANTHER" id="PTHR12307">
    <property type="entry name" value="PROTEIN PHOSPHATASE 1 REGULATORY SUBUNIT"/>
    <property type="match status" value="1"/>
</dbReference>
<evidence type="ECO:0000313" key="2">
    <source>
        <dbReference type="EMBL" id="CAG9533395.1"/>
    </source>
</evidence>
<dbReference type="InterPro" id="IPR050782">
    <property type="entry name" value="PP1_regulatory_subunit_3"/>
</dbReference>
<dbReference type="AlphaFoldDB" id="A0A8J2MM59"/>
<proteinExistence type="predicted"/>
<dbReference type="EMBL" id="CAKAEH010001243">
    <property type="protein sequence ID" value="CAG9533395.1"/>
    <property type="molecule type" value="Genomic_DNA"/>
</dbReference>
<organism evidence="2 3">
    <name type="scientific">Cercopithifilaria johnstoni</name>
    <dbReference type="NCBI Taxonomy" id="2874296"/>
    <lineage>
        <taxon>Eukaryota</taxon>
        <taxon>Metazoa</taxon>
        <taxon>Ecdysozoa</taxon>
        <taxon>Nematoda</taxon>
        <taxon>Chromadorea</taxon>
        <taxon>Rhabditida</taxon>
        <taxon>Spirurina</taxon>
        <taxon>Spiruromorpha</taxon>
        <taxon>Filarioidea</taxon>
        <taxon>Onchocercidae</taxon>
        <taxon>Cercopithifilaria</taxon>
    </lineage>
</organism>
<dbReference type="InterPro" id="IPR005036">
    <property type="entry name" value="CBM21_dom"/>
</dbReference>
<dbReference type="GO" id="GO:0000164">
    <property type="term" value="C:protein phosphatase type 1 complex"/>
    <property type="evidence" value="ECO:0007669"/>
    <property type="project" value="TreeGrafter"/>
</dbReference>